<protein>
    <recommendedName>
        <fullName evidence="2">Protein kinase domain-containing protein</fullName>
    </recommendedName>
</protein>
<evidence type="ECO:0000259" key="2">
    <source>
        <dbReference type="PROSITE" id="PS50011"/>
    </source>
</evidence>
<dbReference type="Pfam" id="PF00069">
    <property type="entry name" value="Pkinase"/>
    <property type="match status" value="1"/>
</dbReference>
<comment type="caution">
    <text evidence="3">The sequence shown here is derived from an EMBL/GenBank/DDBJ whole genome shotgun (WGS) entry which is preliminary data.</text>
</comment>
<gene>
    <name evidence="3" type="ORF">NCGR_LOCUS39530</name>
</gene>
<dbReference type="InterPro" id="IPR000719">
    <property type="entry name" value="Prot_kinase_dom"/>
</dbReference>
<dbReference type="SUPFAM" id="SSF56112">
    <property type="entry name" value="Protein kinase-like (PK-like)"/>
    <property type="match status" value="1"/>
</dbReference>
<dbReference type="PANTHER" id="PTHR45707">
    <property type="entry name" value="C2 CALCIUM/LIPID-BINDING PLANT PHOSPHORIBOSYLTRANSFERASE FAMILY PROTEIN"/>
    <property type="match status" value="1"/>
</dbReference>
<keyword evidence="1" id="KW-0067">ATP-binding</keyword>
<dbReference type="EMBL" id="CAJGYO010000010">
    <property type="protein sequence ID" value="CAD6256003.1"/>
    <property type="molecule type" value="Genomic_DNA"/>
</dbReference>
<dbReference type="GO" id="GO:0005524">
    <property type="term" value="F:ATP binding"/>
    <property type="evidence" value="ECO:0007669"/>
    <property type="project" value="UniProtKB-UniRule"/>
</dbReference>
<organism evidence="3 4">
    <name type="scientific">Miscanthus lutarioriparius</name>
    <dbReference type="NCBI Taxonomy" id="422564"/>
    <lineage>
        <taxon>Eukaryota</taxon>
        <taxon>Viridiplantae</taxon>
        <taxon>Streptophyta</taxon>
        <taxon>Embryophyta</taxon>
        <taxon>Tracheophyta</taxon>
        <taxon>Spermatophyta</taxon>
        <taxon>Magnoliopsida</taxon>
        <taxon>Liliopsida</taxon>
        <taxon>Poales</taxon>
        <taxon>Poaceae</taxon>
        <taxon>PACMAD clade</taxon>
        <taxon>Panicoideae</taxon>
        <taxon>Andropogonodae</taxon>
        <taxon>Andropogoneae</taxon>
        <taxon>Saccharinae</taxon>
        <taxon>Miscanthus</taxon>
    </lineage>
</organism>
<dbReference type="Proteomes" id="UP000604825">
    <property type="component" value="Unassembled WGS sequence"/>
</dbReference>
<evidence type="ECO:0000313" key="4">
    <source>
        <dbReference type="Proteomes" id="UP000604825"/>
    </source>
</evidence>
<feature type="binding site" evidence="1">
    <location>
        <position position="167"/>
    </location>
    <ligand>
        <name>ATP</name>
        <dbReference type="ChEBI" id="CHEBI:30616"/>
    </ligand>
</feature>
<dbReference type="Gene3D" id="3.30.200.20">
    <property type="entry name" value="Phosphorylase Kinase, domain 1"/>
    <property type="match status" value="1"/>
</dbReference>
<dbReference type="GO" id="GO:0004713">
    <property type="term" value="F:protein tyrosine kinase activity"/>
    <property type="evidence" value="ECO:0007669"/>
    <property type="project" value="InterPro"/>
</dbReference>
<dbReference type="OrthoDB" id="585647at2759"/>
<name>A0A811Q5Z9_9POAL</name>
<keyword evidence="1" id="KW-0547">Nucleotide-binding</keyword>
<dbReference type="SMART" id="SM00219">
    <property type="entry name" value="TyrKc"/>
    <property type="match status" value="1"/>
</dbReference>
<proteinExistence type="predicted"/>
<dbReference type="InterPro" id="IPR017441">
    <property type="entry name" value="Protein_kinase_ATP_BS"/>
</dbReference>
<dbReference type="InterPro" id="IPR011009">
    <property type="entry name" value="Kinase-like_dom_sf"/>
</dbReference>
<reference evidence="3" key="1">
    <citation type="submission" date="2020-10" db="EMBL/GenBank/DDBJ databases">
        <authorList>
            <person name="Han B."/>
            <person name="Lu T."/>
            <person name="Zhao Q."/>
            <person name="Huang X."/>
            <person name="Zhao Y."/>
        </authorList>
    </citation>
    <scope>NUCLEOTIDE SEQUENCE</scope>
</reference>
<keyword evidence="4" id="KW-1185">Reference proteome</keyword>
<dbReference type="PROSITE" id="PS50011">
    <property type="entry name" value="PROTEIN_KINASE_DOM"/>
    <property type="match status" value="1"/>
</dbReference>
<evidence type="ECO:0000256" key="1">
    <source>
        <dbReference type="PROSITE-ProRule" id="PRU10141"/>
    </source>
</evidence>
<dbReference type="AlphaFoldDB" id="A0A811Q5Z9"/>
<sequence length="469" mass="52526">MQDRVWHGRNANTAPIALLTSSVPDRASLWALAPTGCFTCSWTTKLADIGAPDAELGYAPPLHGIALCEHHAVALPPWPSSHGILIFLSMPVSIADAMRRLCAVVARYTSFMGYPHCQGADPLFSPLCPFQFLESITNNFSEEHKVGSGRYGDVYRGVYRGKEIAVKRLHQLEELDDKEFCNLSKVDHENVVKLLGYCHESRKTYVTYDGKEFFATTVERILCFEYMQGGTLEKHIAADRNKRPSTKDVVDELEQLEARIRKLSLASDDECKDIIVQQGLHALSSSSSFNYLSGKLSFLPFSDKLLSSSSELGQLDVVIVYAFDCSDWTSAWYTVDDGVFWMVQEKLTHYIDSCLGYIYPMMNGNTYTSDMKLVDPEETKATGYTAFAWRRLACTKNMASGLDEAHKMINNRGYQNGIILLFSDGLIHTEDFFDGAEKFKSKVPIHAFTLGGVEYNQVSLILFLTVNLP</sequence>
<dbReference type="InterPro" id="IPR020635">
    <property type="entry name" value="Tyr_kinase_cat_dom"/>
</dbReference>
<dbReference type="PROSITE" id="PS00107">
    <property type="entry name" value="PROTEIN_KINASE_ATP"/>
    <property type="match status" value="1"/>
</dbReference>
<dbReference type="PANTHER" id="PTHR45707:SF46">
    <property type="entry name" value="PROTEIN KINASE DOMAIN-CONTAINING PROTEIN"/>
    <property type="match status" value="1"/>
</dbReference>
<accession>A0A811Q5Z9</accession>
<evidence type="ECO:0000313" key="3">
    <source>
        <dbReference type="EMBL" id="CAD6256003.1"/>
    </source>
</evidence>
<feature type="domain" description="Protein kinase" evidence="2">
    <location>
        <begin position="140"/>
        <end position="469"/>
    </location>
</feature>